<dbReference type="Proteomes" id="UP000008144">
    <property type="component" value="Chromosome 2"/>
</dbReference>
<dbReference type="Ensembl" id="ENSCINT00000022339.2">
    <property type="protein sequence ID" value="ENSCINP00000022093.2"/>
    <property type="gene ID" value="ENSCING00000011598.2"/>
</dbReference>
<dbReference type="PANTHER" id="PTHR34343">
    <property type="entry name" value="SEROLOGICALLY DEFINED COLON CANCER ANTIGEN 8"/>
    <property type="match status" value="1"/>
</dbReference>
<dbReference type="GO" id="GO:0007098">
    <property type="term" value="P:centrosome cycle"/>
    <property type="evidence" value="ECO:0007669"/>
    <property type="project" value="InterPro"/>
</dbReference>
<keyword evidence="4" id="KW-1185">Reference proteome</keyword>
<evidence type="ECO:0000256" key="2">
    <source>
        <dbReference type="SAM" id="MobiDB-lite"/>
    </source>
</evidence>
<dbReference type="Pfam" id="PF15964">
    <property type="entry name" value="CCCAP"/>
    <property type="match status" value="1"/>
</dbReference>
<dbReference type="EMBL" id="EAAA01001380">
    <property type="status" value="NOT_ANNOTATED_CDS"/>
    <property type="molecule type" value="Genomic_DNA"/>
</dbReference>
<name>F6S1C6_CIOIN</name>
<reference evidence="3" key="4">
    <citation type="submission" date="2025-09" db="UniProtKB">
        <authorList>
            <consortium name="Ensembl"/>
        </authorList>
    </citation>
    <scope>IDENTIFICATION</scope>
</reference>
<feature type="coiled-coil region" evidence="1">
    <location>
        <begin position="186"/>
        <end position="213"/>
    </location>
</feature>
<keyword evidence="1" id="KW-0175">Coiled coil</keyword>
<dbReference type="AlphaFoldDB" id="F6S1C6"/>
<feature type="region of interest" description="Disordered" evidence="2">
    <location>
        <begin position="162"/>
        <end position="181"/>
    </location>
</feature>
<dbReference type="InParanoid" id="F6S1C6"/>
<sequence length="215" mass="24831">MASKTQLNDNQQHSSQHSNEELFQLIAHQTQYIDQLEKENEIIVTELENFKEQLVQVVNENQSIHDAMQAKVVEETLQQSTTMRNDPNLFKDDHTAKNLNISTSNAKQVETQLRENMNEKWKAELKTVEGMYAAKIAVLEARLAQHIRINTNKNITLMKNQLESQEAQETEEPDTSPMQNFNAPVMEKLTRENDQLLKTVKDLRKAVTESQKQEA</sequence>
<dbReference type="GO" id="GO:0005813">
    <property type="term" value="C:centrosome"/>
    <property type="evidence" value="ECO:0007669"/>
    <property type="project" value="InterPro"/>
</dbReference>
<reference evidence="4" key="1">
    <citation type="journal article" date="2002" name="Science">
        <title>The draft genome of Ciona intestinalis: insights into chordate and vertebrate origins.</title>
        <authorList>
            <person name="Dehal P."/>
            <person name="Satou Y."/>
            <person name="Campbell R.K."/>
            <person name="Chapman J."/>
            <person name="Degnan B."/>
            <person name="De Tomaso A."/>
            <person name="Davidson B."/>
            <person name="Di Gregorio A."/>
            <person name="Gelpke M."/>
            <person name="Goodstein D.M."/>
            <person name="Harafuji N."/>
            <person name="Hastings K.E."/>
            <person name="Ho I."/>
            <person name="Hotta K."/>
            <person name="Huang W."/>
            <person name="Kawashima T."/>
            <person name="Lemaire P."/>
            <person name="Martinez D."/>
            <person name="Meinertzhagen I.A."/>
            <person name="Necula S."/>
            <person name="Nonaka M."/>
            <person name="Putnam N."/>
            <person name="Rash S."/>
            <person name="Saiga H."/>
            <person name="Satake M."/>
            <person name="Terry A."/>
            <person name="Yamada L."/>
            <person name="Wang H.G."/>
            <person name="Awazu S."/>
            <person name="Azumi K."/>
            <person name="Boore J."/>
            <person name="Branno M."/>
            <person name="Chin-Bow S."/>
            <person name="DeSantis R."/>
            <person name="Doyle S."/>
            <person name="Francino P."/>
            <person name="Keys D.N."/>
            <person name="Haga S."/>
            <person name="Hayashi H."/>
            <person name="Hino K."/>
            <person name="Imai K.S."/>
            <person name="Inaba K."/>
            <person name="Kano S."/>
            <person name="Kobayashi K."/>
            <person name="Kobayashi M."/>
            <person name="Lee B.I."/>
            <person name="Makabe K.W."/>
            <person name="Manohar C."/>
            <person name="Matassi G."/>
            <person name="Medina M."/>
            <person name="Mochizuki Y."/>
            <person name="Mount S."/>
            <person name="Morishita T."/>
            <person name="Miura S."/>
            <person name="Nakayama A."/>
            <person name="Nishizaka S."/>
            <person name="Nomoto H."/>
            <person name="Ohta F."/>
            <person name="Oishi K."/>
            <person name="Rigoutsos I."/>
            <person name="Sano M."/>
            <person name="Sasaki A."/>
            <person name="Sasakura Y."/>
            <person name="Shoguchi E."/>
            <person name="Shin-i T."/>
            <person name="Spagnuolo A."/>
            <person name="Stainier D."/>
            <person name="Suzuki M.M."/>
            <person name="Tassy O."/>
            <person name="Takatori N."/>
            <person name="Tokuoka M."/>
            <person name="Yagi K."/>
            <person name="Yoshizaki F."/>
            <person name="Wada S."/>
            <person name="Zhang C."/>
            <person name="Hyatt P.D."/>
            <person name="Larimer F."/>
            <person name="Detter C."/>
            <person name="Doggett N."/>
            <person name="Glavina T."/>
            <person name="Hawkins T."/>
            <person name="Richardson P."/>
            <person name="Lucas S."/>
            <person name="Kohara Y."/>
            <person name="Levine M."/>
            <person name="Satoh N."/>
            <person name="Rokhsar D.S."/>
        </authorList>
    </citation>
    <scope>NUCLEOTIDE SEQUENCE [LARGE SCALE GENOMIC DNA]</scope>
</reference>
<protein>
    <submittedName>
        <fullName evidence="3">Uncharacterized protein</fullName>
    </submittedName>
</protein>
<evidence type="ECO:0000313" key="4">
    <source>
        <dbReference type="Proteomes" id="UP000008144"/>
    </source>
</evidence>
<dbReference type="HOGENOM" id="CLU_1285849_0_0_1"/>
<dbReference type="InterPro" id="IPR031887">
    <property type="entry name" value="SDCCAG8"/>
</dbReference>
<accession>F6S1C6</accession>
<organism evidence="3 4">
    <name type="scientific">Ciona intestinalis</name>
    <name type="common">Transparent sea squirt</name>
    <name type="synonym">Ascidia intestinalis</name>
    <dbReference type="NCBI Taxonomy" id="7719"/>
    <lineage>
        <taxon>Eukaryota</taxon>
        <taxon>Metazoa</taxon>
        <taxon>Chordata</taxon>
        <taxon>Tunicata</taxon>
        <taxon>Ascidiacea</taxon>
        <taxon>Phlebobranchia</taxon>
        <taxon>Cionidae</taxon>
        <taxon>Ciona</taxon>
    </lineage>
</organism>
<evidence type="ECO:0000256" key="1">
    <source>
        <dbReference type="SAM" id="Coils"/>
    </source>
</evidence>
<feature type="coiled-coil region" evidence="1">
    <location>
        <begin position="19"/>
        <end position="53"/>
    </location>
</feature>
<proteinExistence type="predicted"/>
<dbReference type="PANTHER" id="PTHR34343:SF1">
    <property type="entry name" value="SEROLOGICALLY DEFINED COLON CANCER ANTIGEN 8"/>
    <property type="match status" value="1"/>
</dbReference>
<reference evidence="3" key="2">
    <citation type="journal article" date="2008" name="Genome Biol.">
        <title>Improved genome assembly and evidence-based global gene model set for the chordate Ciona intestinalis: new insight into intron and operon populations.</title>
        <authorList>
            <person name="Satou Y."/>
            <person name="Mineta K."/>
            <person name="Ogasawara M."/>
            <person name="Sasakura Y."/>
            <person name="Shoguchi E."/>
            <person name="Ueno K."/>
            <person name="Yamada L."/>
            <person name="Matsumoto J."/>
            <person name="Wasserscheid J."/>
            <person name="Dewar K."/>
            <person name="Wiley G.B."/>
            <person name="Macmil S.L."/>
            <person name="Roe B.A."/>
            <person name="Zeller R.W."/>
            <person name="Hastings K.E."/>
            <person name="Lemaire P."/>
            <person name="Lindquist E."/>
            <person name="Endo T."/>
            <person name="Hotta K."/>
            <person name="Inaba K."/>
        </authorList>
    </citation>
    <scope>NUCLEOTIDE SEQUENCE [LARGE SCALE GENOMIC DNA]</scope>
    <source>
        <strain evidence="3">wild type</strain>
    </source>
</reference>
<evidence type="ECO:0000313" key="3">
    <source>
        <dbReference type="Ensembl" id="ENSCINP00000022093.2"/>
    </source>
</evidence>
<reference evidence="3" key="3">
    <citation type="submission" date="2025-08" db="UniProtKB">
        <authorList>
            <consortium name="Ensembl"/>
        </authorList>
    </citation>
    <scope>IDENTIFICATION</scope>
</reference>